<dbReference type="EMBL" id="GBXM01010895">
    <property type="protein sequence ID" value="JAH97682.1"/>
    <property type="molecule type" value="Transcribed_RNA"/>
</dbReference>
<reference evidence="1" key="2">
    <citation type="journal article" date="2015" name="Fish Shellfish Immunol.">
        <title>Early steps in the European eel (Anguilla anguilla)-Vibrio vulnificus interaction in the gills: Role of the RtxA13 toxin.</title>
        <authorList>
            <person name="Callol A."/>
            <person name="Pajuelo D."/>
            <person name="Ebbesson L."/>
            <person name="Teles M."/>
            <person name="MacKenzie S."/>
            <person name="Amaro C."/>
        </authorList>
    </citation>
    <scope>NUCLEOTIDE SEQUENCE</scope>
</reference>
<organism evidence="1">
    <name type="scientific">Anguilla anguilla</name>
    <name type="common">European freshwater eel</name>
    <name type="synonym">Muraena anguilla</name>
    <dbReference type="NCBI Taxonomy" id="7936"/>
    <lineage>
        <taxon>Eukaryota</taxon>
        <taxon>Metazoa</taxon>
        <taxon>Chordata</taxon>
        <taxon>Craniata</taxon>
        <taxon>Vertebrata</taxon>
        <taxon>Euteleostomi</taxon>
        <taxon>Actinopterygii</taxon>
        <taxon>Neopterygii</taxon>
        <taxon>Teleostei</taxon>
        <taxon>Anguilliformes</taxon>
        <taxon>Anguillidae</taxon>
        <taxon>Anguilla</taxon>
    </lineage>
</organism>
<sequence length="66" mass="7848">MGLLFLNSIYNIIVLIDNLIRDLIGLAFEKNHRRMSLKTTKVKFLTFLYGLLTQESQQRFNKEMKQ</sequence>
<reference evidence="1" key="1">
    <citation type="submission" date="2014-11" db="EMBL/GenBank/DDBJ databases">
        <authorList>
            <person name="Amaro Gonzalez C."/>
        </authorList>
    </citation>
    <scope>NUCLEOTIDE SEQUENCE</scope>
</reference>
<accession>A0A0E9X4L8</accession>
<proteinExistence type="predicted"/>
<dbReference type="AlphaFoldDB" id="A0A0E9X4L8"/>
<protein>
    <submittedName>
        <fullName evidence="1">Uncharacterized protein</fullName>
    </submittedName>
</protein>
<evidence type="ECO:0000313" key="1">
    <source>
        <dbReference type="EMBL" id="JAH97682.1"/>
    </source>
</evidence>
<name>A0A0E9X4L8_ANGAN</name>